<dbReference type="Gene3D" id="3.30.1300.30">
    <property type="entry name" value="GSPII I/J protein-like"/>
    <property type="match status" value="1"/>
</dbReference>
<keyword evidence="7" id="KW-0998">Cell outer membrane</keyword>
<dbReference type="Pfam" id="PF03895">
    <property type="entry name" value="YadA_anchor"/>
    <property type="match status" value="1"/>
</dbReference>
<sequence length="204" mass="21585">MSQDGKGLEVKLSDKLQNMTSFETREVNDKKARLDSNGLSVENTSTKERSHLSENRLAFFKDGALGLNLDGKERALKVGEKAIISINKNNEALVEDLNASSSGQAIANKNYVDAKNNELRTQLHSVNRESRSGIAGANAAAALPMIAMPGKSALAVSAGAYKGQSAVALGYSRMSDNGKIMLKLHGNSTSTGDFGGGVGIGWAW</sequence>
<name>A0AAX2S047_HISSO</name>
<comment type="subcellular location">
    <subcellularLocation>
        <location evidence="2">Cell outer membrane</location>
    </subcellularLocation>
    <subcellularLocation>
        <location evidence="1">Cell surface</location>
    </subcellularLocation>
</comment>
<dbReference type="InterPro" id="IPR005594">
    <property type="entry name" value="YadA_C"/>
</dbReference>
<evidence type="ECO:0000256" key="3">
    <source>
        <dbReference type="ARBA" id="ARBA00022452"/>
    </source>
</evidence>
<evidence type="ECO:0000313" key="9">
    <source>
        <dbReference type="EMBL" id="TEW26717.1"/>
    </source>
</evidence>
<proteinExistence type="predicted"/>
<evidence type="ECO:0000256" key="2">
    <source>
        <dbReference type="ARBA" id="ARBA00004442"/>
    </source>
</evidence>
<protein>
    <recommendedName>
        <fullName evidence="8">Trimeric autotransporter adhesin YadA-like C-terminal membrane anchor domain-containing protein</fullName>
    </recommendedName>
</protein>
<evidence type="ECO:0000256" key="1">
    <source>
        <dbReference type="ARBA" id="ARBA00004241"/>
    </source>
</evidence>
<dbReference type="AlphaFoldDB" id="A0AAX2S047"/>
<evidence type="ECO:0000313" key="10">
    <source>
        <dbReference type="Proteomes" id="UP000297565"/>
    </source>
</evidence>
<keyword evidence="4" id="KW-0812">Transmembrane</keyword>
<dbReference type="EMBL" id="SNRV01000048">
    <property type="protein sequence ID" value="TEW26717.1"/>
    <property type="molecule type" value="Genomic_DNA"/>
</dbReference>
<comment type="caution">
    <text evidence="9">The sequence shown here is derived from an EMBL/GenBank/DDBJ whole genome shotgun (WGS) entry which is preliminary data.</text>
</comment>
<dbReference type="SUPFAM" id="SSF54523">
    <property type="entry name" value="Pili subunits"/>
    <property type="match status" value="1"/>
</dbReference>
<keyword evidence="5" id="KW-0732">Signal</keyword>
<accession>A0AAX2S047</accession>
<evidence type="ECO:0000256" key="4">
    <source>
        <dbReference type="ARBA" id="ARBA00022692"/>
    </source>
</evidence>
<feature type="domain" description="Trimeric autotransporter adhesin YadA-like C-terminal membrane anchor" evidence="8">
    <location>
        <begin position="149"/>
        <end position="204"/>
    </location>
</feature>
<dbReference type="InterPro" id="IPR045584">
    <property type="entry name" value="Pilin-like"/>
</dbReference>
<evidence type="ECO:0000259" key="8">
    <source>
        <dbReference type="Pfam" id="PF03895"/>
    </source>
</evidence>
<evidence type="ECO:0000256" key="7">
    <source>
        <dbReference type="ARBA" id="ARBA00023237"/>
    </source>
</evidence>
<reference evidence="9 10" key="1">
    <citation type="submission" date="2019-03" db="EMBL/GenBank/DDBJ databases">
        <title>Horizontal Gene Transfer Machinery in Histophilus somni.</title>
        <authorList>
            <person name="Mostafa Nazari M."/>
            <person name="Liljebjelke K."/>
        </authorList>
    </citation>
    <scope>NUCLEOTIDE SEQUENCE [LARGE SCALE GENOMIC DNA]</scope>
    <source>
        <strain evidence="9 10">UOC-EPH-KLM-04</strain>
    </source>
</reference>
<keyword evidence="6" id="KW-0472">Membrane</keyword>
<gene>
    <name evidence="9" type="ORF">E2R48_10210</name>
</gene>
<dbReference type="GO" id="GO:0009279">
    <property type="term" value="C:cell outer membrane"/>
    <property type="evidence" value="ECO:0007669"/>
    <property type="project" value="UniProtKB-SubCell"/>
</dbReference>
<evidence type="ECO:0000256" key="6">
    <source>
        <dbReference type="ARBA" id="ARBA00023136"/>
    </source>
</evidence>
<organism evidence="9 10">
    <name type="scientific">Histophilus somni</name>
    <name type="common">Haemophilus somnus</name>
    <dbReference type="NCBI Taxonomy" id="731"/>
    <lineage>
        <taxon>Bacteria</taxon>
        <taxon>Pseudomonadati</taxon>
        <taxon>Pseudomonadota</taxon>
        <taxon>Gammaproteobacteria</taxon>
        <taxon>Pasteurellales</taxon>
        <taxon>Pasteurellaceae</taxon>
        <taxon>Histophilus</taxon>
    </lineage>
</organism>
<evidence type="ECO:0000256" key="5">
    <source>
        <dbReference type="ARBA" id="ARBA00022729"/>
    </source>
</evidence>
<dbReference type="GO" id="GO:0009986">
    <property type="term" value="C:cell surface"/>
    <property type="evidence" value="ECO:0007669"/>
    <property type="project" value="UniProtKB-SubCell"/>
</dbReference>
<dbReference type="Proteomes" id="UP000297565">
    <property type="component" value="Unassembled WGS sequence"/>
</dbReference>
<keyword evidence="3" id="KW-1134">Transmembrane beta strand</keyword>